<dbReference type="AlphaFoldDB" id="A0A067LE63"/>
<evidence type="ECO:0000313" key="1">
    <source>
        <dbReference type="EMBL" id="KDP45543.1"/>
    </source>
</evidence>
<evidence type="ECO:0000313" key="2">
    <source>
        <dbReference type="Proteomes" id="UP000027138"/>
    </source>
</evidence>
<proteinExistence type="predicted"/>
<keyword evidence="2" id="KW-1185">Reference proteome</keyword>
<dbReference type="EMBL" id="KK914230">
    <property type="protein sequence ID" value="KDP45543.1"/>
    <property type="molecule type" value="Genomic_DNA"/>
</dbReference>
<reference evidence="1 2" key="1">
    <citation type="journal article" date="2014" name="PLoS ONE">
        <title>Global Analysis of Gene Expression Profiles in Physic Nut (Jatropha curcas L.) Seedlings Exposed to Salt Stress.</title>
        <authorList>
            <person name="Zhang L."/>
            <person name="Zhang C."/>
            <person name="Wu P."/>
            <person name="Chen Y."/>
            <person name="Li M."/>
            <person name="Jiang H."/>
            <person name="Wu G."/>
        </authorList>
    </citation>
    <scope>NUCLEOTIDE SEQUENCE [LARGE SCALE GENOMIC DNA]</scope>
    <source>
        <strain evidence="2">cv. GZQX0401</strain>
        <tissue evidence="1">Young leaves</tissue>
    </source>
</reference>
<sequence>MRGTAIRNAPKQTILHKDWAVTISEPPLCPLAGGDIPFPPGMEVTLDPTLGLGLTLAIPADLRQVPPQLHLDPEHTTHGSIKMNLLSQKYLPGGFFIESSLAGACSEVSGAISEVLLCPNLYCQTVPRAPRDGVRDWQATETSDPPGRYCFLSLDGE</sequence>
<gene>
    <name evidence="1" type="ORF">JCGZ_18780</name>
</gene>
<name>A0A067LE63_JATCU</name>
<accession>A0A067LE63</accession>
<protein>
    <submittedName>
        <fullName evidence="1">Uncharacterized protein</fullName>
    </submittedName>
</protein>
<dbReference type="Proteomes" id="UP000027138">
    <property type="component" value="Unassembled WGS sequence"/>
</dbReference>
<organism evidence="1 2">
    <name type="scientific">Jatropha curcas</name>
    <name type="common">Barbados nut</name>
    <dbReference type="NCBI Taxonomy" id="180498"/>
    <lineage>
        <taxon>Eukaryota</taxon>
        <taxon>Viridiplantae</taxon>
        <taxon>Streptophyta</taxon>
        <taxon>Embryophyta</taxon>
        <taxon>Tracheophyta</taxon>
        <taxon>Spermatophyta</taxon>
        <taxon>Magnoliopsida</taxon>
        <taxon>eudicotyledons</taxon>
        <taxon>Gunneridae</taxon>
        <taxon>Pentapetalae</taxon>
        <taxon>rosids</taxon>
        <taxon>fabids</taxon>
        <taxon>Malpighiales</taxon>
        <taxon>Euphorbiaceae</taxon>
        <taxon>Crotonoideae</taxon>
        <taxon>Jatropheae</taxon>
        <taxon>Jatropha</taxon>
    </lineage>
</organism>